<comment type="caution">
    <text evidence="3">The sequence shown here is derived from an EMBL/GenBank/DDBJ whole genome shotgun (WGS) entry which is preliminary data.</text>
</comment>
<sequence>MYQRALEFDDSNPDLYFNLGIVLMDQGRHMEALELFNKALYIEPDHEKSLEFSAVLIHESGMSRHQNLARDRLERIVDRGKETDRVYVRLGLMALDSKDFVNAERCFKKLFAKFLPSSHVSSQTEEARLPRGIVQLGPASVGAAQAQGSPVIPGATSESDVIPSGALLGLPFPRLKCVKLVLGSRRLSISCGVLKFCPAPAMLWGFYFLMGFIALEWFHLSWGVM</sequence>
<dbReference type="PANTHER" id="PTHR44395">
    <property type="match status" value="1"/>
</dbReference>
<keyword evidence="4" id="KW-1185">Reference proteome</keyword>
<dbReference type="SUPFAM" id="SSF48452">
    <property type="entry name" value="TPR-like"/>
    <property type="match status" value="1"/>
</dbReference>
<dbReference type="AlphaFoldDB" id="A0AAV4QFT5"/>
<evidence type="ECO:0000256" key="2">
    <source>
        <dbReference type="SAM" id="Phobius"/>
    </source>
</evidence>
<keyword evidence="1" id="KW-0802">TPR repeat</keyword>
<accession>A0AAV4QFT5</accession>
<dbReference type="Gene3D" id="1.25.40.10">
    <property type="entry name" value="Tetratricopeptide repeat domain"/>
    <property type="match status" value="1"/>
</dbReference>
<organism evidence="3 4">
    <name type="scientific">Caerostris extrusa</name>
    <name type="common">Bark spider</name>
    <name type="synonym">Caerostris bankana</name>
    <dbReference type="NCBI Taxonomy" id="172846"/>
    <lineage>
        <taxon>Eukaryota</taxon>
        <taxon>Metazoa</taxon>
        <taxon>Ecdysozoa</taxon>
        <taxon>Arthropoda</taxon>
        <taxon>Chelicerata</taxon>
        <taxon>Arachnida</taxon>
        <taxon>Araneae</taxon>
        <taxon>Araneomorphae</taxon>
        <taxon>Entelegynae</taxon>
        <taxon>Araneoidea</taxon>
        <taxon>Araneidae</taxon>
        <taxon>Caerostris</taxon>
    </lineage>
</organism>
<dbReference type="PROSITE" id="PS50293">
    <property type="entry name" value="TPR_REGION"/>
    <property type="match status" value="1"/>
</dbReference>
<dbReference type="Proteomes" id="UP001054945">
    <property type="component" value="Unassembled WGS sequence"/>
</dbReference>
<dbReference type="GO" id="GO:0035269">
    <property type="term" value="P:protein O-linked glycosylation via mannose"/>
    <property type="evidence" value="ECO:0007669"/>
    <property type="project" value="TreeGrafter"/>
</dbReference>
<name>A0AAV4QFT5_CAEEX</name>
<dbReference type="EMBL" id="BPLR01006223">
    <property type="protein sequence ID" value="GIY08265.1"/>
    <property type="molecule type" value="Genomic_DNA"/>
</dbReference>
<dbReference type="Pfam" id="PF00515">
    <property type="entry name" value="TPR_1"/>
    <property type="match status" value="1"/>
</dbReference>
<dbReference type="InterPro" id="IPR011990">
    <property type="entry name" value="TPR-like_helical_dom_sf"/>
</dbReference>
<keyword evidence="2 3" id="KW-0812">Transmembrane</keyword>
<evidence type="ECO:0000256" key="1">
    <source>
        <dbReference type="PROSITE-ProRule" id="PRU00339"/>
    </source>
</evidence>
<dbReference type="InterPro" id="IPR019734">
    <property type="entry name" value="TPR_rpt"/>
</dbReference>
<proteinExistence type="predicted"/>
<evidence type="ECO:0000313" key="4">
    <source>
        <dbReference type="Proteomes" id="UP001054945"/>
    </source>
</evidence>
<dbReference type="GO" id="GO:0005783">
    <property type="term" value="C:endoplasmic reticulum"/>
    <property type="evidence" value="ECO:0007669"/>
    <property type="project" value="TreeGrafter"/>
</dbReference>
<protein>
    <submittedName>
        <fullName evidence="3">Transmembrane and TPR repeat-containing protein 3</fullName>
    </submittedName>
</protein>
<dbReference type="GO" id="GO:0000030">
    <property type="term" value="F:mannosyltransferase activity"/>
    <property type="evidence" value="ECO:0007669"/>
    <property type="project" value="TreeGrafter"/>
</dbReference>
<reference evidence="3 4" key="1">
    <citation type="submission" date="2021-06" db="EMBL/GenBank/DDBJ databases">
        <title>Caerostris extrusa draft genome.</title>
        <authorList>
            <person name="Kono N."/>
            <person name="Arakawa K."/>
        </authorList>
    </citation>
    <scope>NUCLEOTIDE SEQUENCE [LARGE SCALE GENOMIC DNA]</scope>
</reference>
<feature type="repeat" description="TPR" evidence="1">
    <location>
        <begin position="13"/>
        <end position="46"/>
    </location>
</feature>
<dbReference type="PROSITE" id="PS50005">
    <property type="entry name" value="TPR"/>
    <property type="match status" value="1"/>
</dbReference>
<gene>
    <name evidence="3" type="primary">Tmtc3_1</name>
    <name evidence="3" type="ORF">CEXT_796701</name>
</gene>
<evidence type="ECO:0000313" key="3">
    <source>
        <dbReference type="EMBL" id="GIY08265.1"/>
    </source>
</evidence>
<feature type="transmembrane region" description="Helical" evidence="2">
    <location>
        <begin position="201"/>
        <end position="220"/>
    </location>
</feature>
<keyword evidence="2" id="KW-0472">Membrane</keyword>
<dbReference type="PANTHER" id="PTHR44395:SF1">
    <property type="entry name" value="PROTEIN O-MANNOSYL-TRANSFERASE TMTC3"/>
    <property type="match status" value="1"/>
</dbReference>
<dbReference type="SMART" id="SM00028">
    <property type="entry name" value="TPR"/>
    <property type="match status" value="1"/>
</dbReference>
<keyword evidence="2" id="KW-1133">Transmembrane helix</keyword>